<dbReference type="EMBL" id="JACHHZ010000003">
    <property type="protein sequence ID" value="MBB6093690.1"/>
    <property type="molecule type" value="Genomic_DNA"/>
</dbReference>
<dbReference type="PROSITE" id="PS51257">
    <property type="entry name" value="PROKAR_LIPOPROTEIN"/>
    <property type="match status" value="1"/>
</dbReference>
<feature type="signal peptide" evidence="1">
    <location>
        <begin position="1"/>
        <end position="19"/>
    </location>
</feature>
<accession>A0A841HN40</accession>
<keyword evidence="3" id="KW-1185">Reference proteome</keyword>
<reference evidence="2 3" key="1">
    <citation type="submission" date="2020-08" db="EMBL/GenBank/DDBJ databases">
        <title>Genomic Encyclopedia of Type Strains, Phase IV (KMG-IV): sequencing the most valuable type-strain genomes for metagenomic binning, comparative biology and taxonomic classification.</title>
        <authorList>
            <person name="Goeker M."/>
        </authorList>
    </citation>
    <scope>NUCLEOTIDE SEQUENCE [LARGE SCALE GENOMIC DNA]</scope>
    <source>
        <strain evidence="2 3">DSM 26723</strain>
    </source>
</reference>
<dbReference type="Proteomes" id="UP000588068">
    <property type="component" value="Unassembled WGS sequence"/>
</dbReference>
<keyword evidence="1" id="KW-0732">Signal</keyword>
<evidence type="ECO:0000313" key="2">
    <source>
        <dbReference type="EMBL" id="MBB6093690.1"/>
    </source>
</evidence>
<comment type="caution">
    <text evidence="2">The sequence shown here is derived from an EMBL/GenBank/DDBJ whole genome shotgun (WGS) entry which is preliminary data.</text>
</comment>
<evidence type="ECO:0000256" key="1">
    <source>
        <dbReference type="SAM" id="SignalP"/>
    </source>
</evidence>
<organism evidence="2 3">
    <name type="scientific">Povalibacter uvarum</name>
    <dbReference type="NCBI Taxonomy" id="732238"/>
    <lineage>
        <taxon>Bacteria</taxon>
        <taxon>Pseudomonadati</taxon>
        <taxon>Pseudomonadota</taxon>
        <taxon>Gammaproteobacteria</taxon>
        <taxon>Steroidobacterales</taxon>
        <taxon>Steroidobacteraceae</taxon>
        <taxon>Povalibacter</taxon>
    </lineage>
</organism>
<feature type="chain" id="PRO_5032971384" evidence="1">
    <location>
        <begin position="20"/>
        <end position="301"/>
    </location>
</feature>
<protein>
    <submittedName>
        <fullName evidence="2">Uncharacterized protein</fullName>
    </submittedName>
</protein>
<name>A0A841HN40_9GAMM</name>
<gene>
    <name evidence="2" type="ORF">HNQ60_002571</name>
</gene>
<dbReference type="RefSeq" id="WP_184332327.1">
    <property type="nucleotide sequence ID" value="NZ_JACHHZ010000003.1"/>
</dbReference>
<evidence type="ECO:0000313" key="3">
    <source>
        <dbReference type="Proteomes" id="UP000588068"/>
    </source>
</evidence>
<dbReference type="AlphaFoldDB" id="A0A841HN40"/>
<sequence>MRKGWIAIAALLCPFVAAACNSTDRHRCKELVGQLIAYRSEAIEYAFGAVFGSLPSRVEVKFVSSRDPQYAKYSGRVAYDQAERMLIVPRRYIDAEMPMPLRWAASYWPYYRNPQYRETFPLIAAIDSALWGAVLQETAHARGLSWPHAECGSIDVHKRLPCEMLIAGVGAMLTEAQTSIFNANRVDRLWPENFNVFEQRSWRSDREYVEVQRYGGILLLKPLFSEFGVPSALAYVAQTPFLVEQGNMRVSALRYQERAREVLQSRPVIMTTGEPRNDNDPILLPGSRDRRFIAFGSRDGA</sequence>
<proteinExistence type="predicted"/>